<keyword evidence="3" id="KW-0808">Transferase</keyword>
<dbReference type="EMBL" id="UINC01179519">
    <property type="protein sequence ID" value="SVD88236.1"/>
    <property type="molecule type" value="Genomic_DNA"/>
</dbReference>
<gene>
    <name evidence="5" type="ORF">METZ01_LOCUS441090</name>
</gene>
<dbReference type="GO" id="GO:0032259">
    <property type="term" value="P:methylation"/>
    <property type="evidence" value="ECO:0007669"/>
    <property type="project" value="UniProtKB-KW"/>
</dbReference>
<sequence>MCINDTQLIESSKPEYWEKSYKSGEMGWDIGEPTPVFKRWIQTQKESLSICILGAGNGWDALHFAEKGHKVTAVDFAESAVLNMNVAAAKRGLKLNILHMDIFNLDTIFTNTFDIVLEYTCFCAIDPDKRDVYISLVNHILNPSGKFVGLLFPTDKILNSDGPPFGVDIDDTLNLFSKYFTVIEKEIPSNSIERRKGREIFVILKKSGN</sequence>
<keyword evidence="4" id="KW-0949">S-adenosyl-L-methionine</keyword>
<dbReference type="GO" id="GO:0008757">
    <property type="term" value="F:S-adenosylmethionine-dependent methyltransferase activity"/>
    <property type="evidence" value="ECO:0007669"/>
    <property type="project" value="InterPro"/>
</dbReference>
<dbReference type="PANTHER" id="PTHR32183">
    <property type="match status" value="1"/>
</dbReference>
<dbReference type="SUPFAM" id="SSF53335">
    <property type="entry name" value="S-adenosyl-L-methionine-dependent methyltransferases"/>
    <property type="match status" value="1"/>
</dbReference>
<protein>
    <recommendedName>
        <fullName evidence="6">Methyltransferase domain-containing protein</fullName>
    </recommendedName>
</protein>
<dbReference type="PROSITE" id="PS51585">
    <property type="entry name" value="SAM_MT_TPMT"/>
    <property type="match status" value="1"/>
</dbReference>
<accession>A0A382YY82</accession>
<dbReference type="CDD" id="cd02440">
    <property type="entry name" value="AdoMet_MTases"/>
    <property type="match status" value="1"/>
</dbReference>
<dbReference type="InterPro" id="IPR008854">
    <property type="entry name" value="TPMT"/>
</dbReference>
<dbReference type="PANTHER" id="PTHR32183:SF6">
    <property type="entry name" value="CYSTEINE SULFINATE DESULFINASE_CYSTEINE DESULFURASE AND RELATED ENZYMES"/>
    <property type="match status" value="1"/>
</dbReference>
<keyword evidence="1" id="KW-0597">Phosphoprotein</keyword>
<dbReference type="InterPro" id="IPR029063">
    <property type="entry name" value="SAM-dependent_MTases_sf"/>
</dbReference>
<keyword evidence="2" id="KW-0489">Methyltransferase</keyword>
<reference evidence="5" key="1">
    <citation type="submission" date="2018-05" db="EMBL/GenBank/DDBJ databases">
        <authorList>
            <person name="Lanie J.A."/>
            <person name="Ng W.-L."/>
            <person name="Kazmierczak K.M."/>
            <person name="Andrzejewski T.M."/>
            <person name="Davidsen T.M."/>
            <person name="Wayne K.J."/>
            <person name="Tettelin H."/>
            <person name="Glass J.I."/>
            <person name="Rusch D."/>
            <person name="Podicherti R."/>
            <person name="Tsui H.-C.T."/>
            <person name="Winkler M.E."/>
        </authorList>
    </citation>
    <scope>NUCLEOTIDE SEQUENCE</scope>
</reference>
<dbReference type="Pfam" id="PF05724">
    <property type="entry name" value="TPMT"/>
    <property type="match status" value="1"/>
</dbReference>
<dbReference type="Gene3D" id="3.40.50.150">
    <property type="entry name" value="Vaccinia Virus protein VP39"/>
    <property type="match status" value="1"/>
</dbReference>
<evidence type="ECO:0000313" key="5">
    <source>
        <dbReference type="EMBL" id="SVD88236.1"/>
    </source>
</evidence>
<evidence type="ECO:0000256" key="2">
    <source>
        <dbReference type="ARBA" id="ARBA00022603"/>
    </source>
</evidence>
<dbReference type="AlphaFoldDB" id="A0A382YY82"/>
<evidence type="ECO:0000256" key="1">
    <source>
        <dbReference type="ARBA" id="ARBA00022553"/>
    </source>
</evidence>
<evidence type="ECO:0000256" key="3">
    <source>
        <dbReference type="ARBA" id="ARBA00022679"/>
    </source>
</evidence>
<proteinExistence type="predicted"/>
<evidence type="ECO:0008006" key="6">
    <source>
        <dbReference type="Google" id="ProtNLM"/>
    </source>
</evidence>
<name>A0A382YY82_9ZZZZ</name>
<evidence type="ECO:0000256" key="4">
    <source>
        <dbReference type="ARBA" id="ARBA00022691"/>
    </source>
</evidence>
<organism evidence="5">
    <name type="scientific">marine metagenome</name>
    <dbReference type="NCBI Taxonomy" id="408172"/>
    <lineage>
        <taxon>unclassified sequences</taxon>
        <taxon>metagenomes</taxon>
        <taxon>ecological metagenomes</taxon>
    </lineage>
</organism>